<dbReference type="InterPro" id="IPR020846">
    <property type="entry name" value="MFS_dom"/>
</dbReference>
<dbReference type="InterPro" id="IPR044775">
    <property type="entry name" value="MFS_ERD6/Tret1-like"/>
</dbReference>
<evidence type="ECO:0000256" key="6">
    <source>
        <dbReference type="ARBA" id="ARBA00023180"/>
    </source>
</evidence>
<comment type="similarity">
    <text evidence="7">Belongs to the major facilitator superfamily. Sugar transporter (TC 2.A.1.1) family. Trehalose transporter subfamily.</text>
</comment>
<feature type="transmembrane region" description="Helical" evidence="9">
    <location>
        <begin position="300"/>
        <end position="324"/>
    </location>
</feature>
<organism evidence="11">
    <name type="scientific">Homalodisca liturata</name>
    <dbReference type="NCBI Taxonomy" id="320908"/>
    <lineage>
        <taxon>Eukaryota</taxon>
        <taxon>Metazoa</taxon>
        <taxon>Ecdysozoa</taxon>
        <taxon>Arthropoda</taxon>
        <taxon>Hexapoda</taxon>
        <taxon>Insecta</taxon>
        <taxon>Pterygota</taxon>
        <taxon>Neoptera</taxon>
        <taxon>Paraneoptera</taxon>
        <taxon>Hemiptera</taxon>
        <taxon>Auchenorrhyncha</taxon>
        <taxon>Membracoidea</taxon>
        <taxon>Cicadellidae</taxon>
        <taxon>Cicadellinae</taxon>
        <taxon>Proconiini</taxon>
        <taxon>Homalodisca</taxon>
    </lineage>
</organism>
<dbReference type="PROSITE" id="PS00217">
    <property type="entry name" value="SUGAR_TRANSPORT_2"/>
    <property type="match status" value="1"/>
</dbReference>
<dbReference type="PANTHER" id="PTHR48021">
    <property type="match status" value="1"/>
</dbReference>
<dbReference type="Pfam" id="PF00083">
    <property type="entry name" value="Sugar_tr"/>
    <property type="match status" value="1"/>
</dbReference>
<accession>A0A1B6JHT2</accession>
<keyword evidence="8" id="KW-0813">Transport</keyword>
<protein>
    <recommendedName>
        <fullName evidence="10">Major facilitator superfamily (MFS) profile domain-containing protein</fullName>
    </recommendedName>
</protein>
<dbReference type="AlphaFoldDB" id="A0A1B6JHT2"/>
<dbReference type="InterPro" id="IPR005828">
    <property type="entry name" value="MFS_sugar_transport-like"/>
</dbReference>
<evidence type="ECO:0000256" key="3">
    <source>
        <dbReference type="ARBA" id="ARBA00022692"/>
    </source>
</evidence>
<evidence type="ECO:0000256" key="9">
    <source>
        <dbReference type="SAM" id="Phobius"/>
    </source>
</evidence>
<feature type="transmembrane region" description="Helical" evidence="9">
    <location>
        <begin position="163"/>
        <end position="180"/>
    </location>
</feature>
<evidence type="ECO:0000256" key="2">
    <source>
        <dbReference type="ARBA" id="ARBA00022475"/>
    </source>
</evidence>
<dbReference type="InterPro" id="IPR036259">
    <property type="entry name" value="MFS_trans_sf"/>
</dbReference>
<proteinExistence type="inferred from homology"/>
<feature type="transmembrane region" description="Helical" evidence="9">
    <location>
        <begin position="62"/>
        <end position="84"/>
    </location>
</feature>
<comment type="subcellular location">
    <subcellularLocation>
        <location evidence="1">Cell membrane</location>
        <topology evidence="1">Multi-pass membrane protein</topology>
    </subcellularLocation>
</comment>
<dbReference type="CDD" id="cd17358">
    <property type="entry name" value="MFS_GLUT6_8_Class3_like"/>
    <property type="match status" value="1"/>
</dbReference>
<feature type="transmembrane region" description="Helical" evidence="9">
    <location>
        <begin position="336"/>
        <end position="358"/>
    </location>
</feature>
<dbReference type="InterPro" id="IPR050549">
    <property type="entry name" value="MFS_Trehalose_Transporter"/>
</dbReference>
<feature type="transmembrane region" description="Helical" evidence="9">
    <location>
        <begin position="216"/>
        <end position="237"/>
    </location>
</feature>
<dbReference type="InterPro" id="IPR003663">
    <property type="entry name" value="Sugar/inositol_transpt"/>
</dbReference>
<dbReference type="PRINTS" id="PR00171">
    <property type="entry name" value="SUGRTRNSPORT"/>
</dbReference>
<dbReference type="PROSITE" id="PS50850">
    <property type="entry name" value="MFS"/>
    <property type="match status" value="1"/>
</dbReference>
<feature type="transmembrane region" description="Helical" evidence="9">
    <location>
        <begin position="192"/>
        <end position="210"/>
    </location>
</feature>
<reference evidence="11" key="1">
    <citation type="submission" date="2015-11" db="EMBL/GenBank/DDBJ databases">
        <title>De novo transcriptome assembly of four potential Pierce s Disease insect vectors from Arizona vineyards.</title>
        <authorList>
            <person name="Tassone E.E."/>
        </authorList>
    </citation>
    <scope>NUCLEOTIDE SEQUENCE</scope>
</reference>
<keyword evidence="5 9" id="KW-0472">Membrane</keyword>
<dbReference type="PANTHER" id="PTHR48021:SF1">
    <property type="entry name" value="GH07001P-RELATED"/>
    <property type="match status" value="1"/>
</dbReference>
<name>A0A1B6JHT2_9HEMI</name>
<keyword evidence="3 9" id="KW-0812">Transmembrane</keyword>
<feature type="transmembrane region" description="Helical" evidence="9">
    <location>
        <begin position="399"/>
        <end position="422"/>
    </location>
</feature>
<feature type="transmembrane region" description="Helical" evidence="9">
    <location>
        <begin position="468"/>
        <end position="487"/>
    </location>
</feature>
<dbReference type="NCBIfam" id="TIGR00879">
    <property type="entry name" value="SP"/>
    <property type="match status" value="1"/>
</dbReference>
<dbReference type="FunFam" id="1.20.1250.20:FF:000055">
    <property type="entry name" value="Facilitated trehalose transporter Tret1-2 homolog"/>
    <property type="match status" value="1"/>
</dbReference>
<evidence type="ECO:0000256" key="8">
    <source>
        <dbReference type="RuleBase" id="RU003346"/>
    </source>
</evidence>
<feature type="transmembrane region" description="Helical" evidence="9">
    <location>
        <begin position="434"/>
        <end position="456"/>
    </location>
</feature>
<dbReference type="GO" id="GO:0005886">
    <property type="term" value="C:plasma membrane"/>
    <property type="evidence" value="ECO:0007669"/>
    <property type="project" value="UniProtKB-SubCell"/>
</dbReference>
<sequence length="506" mass="55715">MSERDILVENDELAVNYGAGPSQGFKGDEREPLLREMEESKIGISHQTLVSNVAEAAKFPQYFAALVATLGGFISGNCLGWTSPTNGPLIKDKEYGFPINDDEFSWISSIMAVGALVSGPMVGWLVDKVGRKNTMLILVFPAVIGWAFMVWAESVSMFCIGRFVSGLAGGGYTIVVPLYTNEYSETKIRGTLGTYFQLMLNGGILFTYVFGSIVNVFWLTVLCAIVPIVYGAAMLFLPESPIYYLKTKRVEEARQSLQWFRGRGYDVEPELAIMQKNIEIMESEKVTILEGFSTTAAKKALVIGIGVMVFQQLSGINSVIFYTTSIFSSAGASLNPSIQTIIVGIVAVVVTYISTLIIDRMGRRPLLLISDFFMAICTFFLGLYFFLQTNTSFDVTTISWLPILSVCVYLVMFSIGFGPIPWMFVSEVFPRKIAGYACSLCCMVNWLGVFLVTKFFSDINAAIGTYASFWLFTIISGIGTAFVYFLVPETKGKTVEEVQVLLSGGK</sequence>
<evidence type="ECO:0000256" key="7">
    <source>
        <dbReference type="ARBA" id="ARBA00024348"/>
    </source>
</evidence>
<dbReference type="Gene3D" id="1.20.1250.20">
    <property type="entry name" value="MFS general substrate transporter like domains"/>
    <property type="match status" value="1"/>
</dbReference>
<evidence type="ECO:0000256" key="1">
    <source>
        <dbReference type="ARBA" id="ARBA00004651"/>
    </source>
</evidence>
<keyword evidence="6" id="KW-0325">Glycoprotein</keyword>
<feature type="transmembrane region" description="Helical" evidence="9">
    <location>
        <begin position="365"/>
        <end position="387"/>
    </location>
</feature>
<keyword evidence="4 9" id="KW-1133">Transmembrane helix</keyword>
<dbReference type="GO" id="GO:0051119">
    <property type="term" value="F:sugar transmembrane transporter activity"/>
    <property type="evidence" value="ECO:0007669"/>
    <property type="project" value="InterPro"/>
</dbReference>
<feature type="transmembrane region" description="Helical" evidence="9">
    <location>
        <begin position="104"/>
        <end position="126"/>
    </location>
</feature>
<evidence type="ECO:0000256" key="5">
    <source>
        <dbReference type="ARBA" id="ARBA00023136"/>
    </source>
</evidence>
<keyword evidence="2" id="KW-1003">Cell membrane</keyword>
<dbReference type="SUPFAM" id="SSF103473">
    <property type="entry name" value="MFS general substrate transporter"/>
    <property type="match status" value="1"/>
</dbReference>
<feature type="transmembrane region" description="Helical" evidence="9">
    <location>
        <begin position="133"/>
        <end position="151"/>
    </location>
</feature>
<gene>
    <name evidence="11" type="ORF">g.31895</name>
</gene>
<dbReference type="InterPro" id="IPR005829">
    <property type="entry name" value="Sugar_transporter_CS"/>
</dbReference>
<dbReference type="EMBL" id="GECU01008989">
    <property type="protein sequence ID" value="JAS98717.1"/>
    <property type="molecule type" value="Transcribed_RNA"/>
</dbReference>
<feature type="domain" description="Major facilitator superfamily (MFS) profile" evidence="10">
    <location>
        <begin position="64"/>
        <end position="491"/>
    </location>
</feature>
<evidence type="ECO:0000259" key="10">
    <source>
        <dbReference type="PROSITE" id="PS50850"/>
    </source>
</evidence>
<evidence type="ECO:0000256" key="4">
    <source>
        <dbReference type="ARBA" id="ARBA00022989"/>
    </source>
</evidence>
<evidence type="ECO:0000313" key="11">
    <source>
        <dbReference type="EMBL" id="JAS98717.1"/>
    </source>
</evidence>